<gene>
    <name evidence="2" type="ORF">G9Q37_15235</name>
</gene>
<dbReference type="CDD" id="cd03443">
    <property type="entry name" value="PaaI_thioesterase"/>
    <property type="match status" value="1"/>
</dbReference>
<dbReference type="SUPFAM" id="SSF54637">
    <property type="entry name" value="Thioesterase/thiol ester dehydrase-isomerase"/>
    <property type="match status" value="1"/>
</dbReference>
<evidence type="ECO:0000313" key="2">
    <source>
        <dbReference type="EMBL" id="QIM53413.1"/>
    </source>
</evidence>
<dbReference type="InterPro" id="IPR029069">
    <property type="entry name" value="HotDog_dom_sf"/>
</dbReference>
<keyword evidence="3" id="KW-1185">Reference proteome</keyword>
<name>A0A6G8IK09_9BURK</name>
<accession>A0A6G8IK09</accession>
<dbReference type="EMBL" id="CP049989">
    <property type="protein sequence ID" value="QIM53413.1"/>
    <property type="molecule type" value="Genomic_DNA"/>
</dbReference>
<dbReference type="GO" id="GO:0016790">
    <property type="term" value="F:thiolester hydrolase activity"/>
    <property type="evidence" value="ECO:0007669"/>
    <property type="project" value="UniProtKB-ARBA"/>
</dbReference>
<dbReference type="Proteomes" id="UP000503162">
    <property type="component" value="Chromosome"/>
</dbReference>
<sequence length="147" mass="15720">MQAPRSPHAGSAHHDAPESVVDNPFLELIGVRQTQWCEGYAEFELPVQPCLLNRQGVLQGGVLSTLLDVACGYAGLYSPPGHEPLHGHTVSLTVNFINKGASGVVVAKGFLVQRARTLFFARGEAWLDGTLLLASAQGSFKLTGRAR</sequence>
<dbReference type="RefSeq" id="WP_166228456.1">
    <property type="nucleotide sequence ID" value="NZ_CP049989.1"/>
</dbReference>
<evidence type="ECO:0000259" key="1">
    <source>
        <dbReference type="Pfam" id="PF03061"/>
    </source>
</evidence>
<proteinExistence type="predicted"/>
<organism evidence="2 3">
    <name type="scientific">Hydrogenophaga crocea</name>
    <dbReference type="NCBI Taxonomy" id="2716225"/>
    <lineage>
        <taxon>Bacteria</taxon>
        <taxon>Pseudomonadati</taxon>
        <taxon>Pseudomonadota</taxon>
        <taxon>Betaproteobacteria</taxon>
        <taxon>Burkholderiales</taxon>
        <taxon>Comamonadaceae</taxon>
        <taxon>Hydrogenophaga</taxon>
    </lineage>
</organism>
<dbReference type="AlphaFoldDB" id="A0A6G8IK09"/>
<reference evidence="2 3" key="1">
    <citation type="submission" date="2020-03" db="EMBL/GenBank/DDBJ databases">
        <title>Hydrogenophaga sp. nov. isolated from cyanobacterial mat.</title>
        <authorList>
            <person name="Thorat V."/>
            <person name="Kirdat K."/>
            <person name="Tiwarekar B."/>
            <person name="Costa E.D."/>
            <person name="Yadav A."/>
        </authorList>
    </citation>
    <scope>NUCLEOTIDE SEQUENCE [LARGE SCALE GENOMIC DNA]</scope>
    <source>
        <strain evidence="2 3">BA0156</strain>
    </source>
</reference>
<dbReference type="Gene3D" id="3.10.129.10">
    <property type="entry name" value="Hotdog Thioesterase"/>
    <property type="match status" value="1"/>
</dbReference>
<evidence type="ECO:0000313" key="3">
    <source>
        <dbReference type="Proteomes" id="UP000503162"/>
    </source>
</evidence>
<dbReference type="KEGG" id="hcz:G9Q37_15235"/>
<dbReference type="InterPro" id="IPR006683">
    <property type="entry name" value="Thioestr_dom"/>
</dbReference>
<protein>
    <submittedName>
        <fullName evidence="2">PaaI family thioesterase</fullName>
    </submittedName>
</protein>
<feature type="domain" description="Thioesterase" evidence="1">
    <location>
        <begin position="56"/>
        <end position="131"/>
    </location>
</feature>
<dbReference type="Pfam" id="PF03061">
    <property type="entry name" value="4HBT"/>
    <property type="match status" value="1"/>
</dbReference>